<evidence type="ECO:0000259" key="2">
    <source>
        <dbReference type="PROSITE" id="PS50110"/>
    </source>
</evidence>
<dbReference type="RefSeq" id="WP_140945481.1">
    <property type="nucleotide sequence ID" value="NZ_FAOO01000013.1"/>
</dbReference>
<dbReference type="PROSITE" id="PS50110">
    <property type="entry name" value="RESPONSE_REGULATORY"/>
    <property type="match status" value="1"/>
</dbReference>
<dbReference type="Proteomes" id="UP000320623">
    <property type="component" value="Unassembled WGS sequence"/>
</dbReference>
<protein>
    <submittedName>
        <fullName evidence="3">Response regulator receiver domain-containing protein</fullName>
    </submittedName>
</protein>
<dbReference type="Gene3D" id="3.40.50.2300">
    <property type="match status" value="1"/>
</dbReference>
<dbReference type="AlphaFoldDB" id="A0A0S4NAU1"/>
<dbReference type="InterPro" id="IPR011006">
    <property type="entry name" value="CheY-like_superfamily"/>
</dbReference>
<dbReference type="GO" id="GO:0000160">
    <property type="term" value="P:phosphorelay signal transduction system"/>
    <property type="evidence" value="ECO:0007669"/>
    <property type="project" value="InterPro"/>
</dbReference>
<keyword evidence="1" id="KW-0597">Phosphoprotein</keyword>
<dbReference type="Pfam" id="PF00072">
    <property type="entry name" value="Response_reg"/>
    <property type="match status" value="1"/>
</dbReference>
<dbReference type="SUPFAM" id="SSF52172">
    <property type="entry name" value="CheY-like"/>
    <property type="match status" value="1"/>
</dbReference>
<keyword evidence="4" id="KW-1185">Reference proteome</keyword>
<name>A0A0S4NAU1_9BACT</name>
<proteinExistence type="predicted"/>
<accession>A0A0S4NAU1</accession>
<evidence type="ECO:0000313" key="3">
    <source>
        <dbReference type="EMBL" id="CUU07281.1"/>
    </source>
</evidence>
<dbReference type="EMBL" id="FAOO01000013">
    <property type="protein sequence ID" value="CUU07281.1"/>
    <property type="molecule type" value="Genomic_DNA"/>
</dbReference>
<dbReference type="OrthoDB" id="9789181at2"/>
<dbReference type="InterPro" id="IPR001789">
    <property type="entry name" value="Sig_transdc_resp-reg_receiver"/>
</dbReference>
<gene>
    <name evidence="3" type="ORF">JGI1_01750</name>
</gene>
<feature type="modified residue" description="4-aspartylphosphate" evidence="1">
    <location>
        <position position="66"/>
    </location>
</feature>
<feature type="domain" description="Response regulatory" evidence="2">
    <location>
        <begin position="17"/>
        <end position="131"/>
    </location>
</feature>
<reference evidence="4" key="1">
    <citation type="submission" date="2015-11" db="EMBL/GenBank/DDBJ databases">
        <authorList>
            <person name="Varghese N."/>
        </authorList>
    </citation>
    <scope>NUCLEOTIDE SEQUENCE [LARGE SCALE GENOMIC DNA]</scope>
</reference>
<evidence type="ECO:0000256" key="1">
    <source>
        <dbReference type="PROSITE-ProRule" id="PRU00169"/>
    </source>
</evidence>
<evidence type="ECO:0000313" key="4">
    <source>
        <dbReference type="Proteomes" id="UP000320623"/>
    </source>
</evidence>
<dbReference type="STRING" id="1643428.GCA_001442855_01714"/>
<sequence length="135" mass="15629">MIVAFTYRIIKASEKMKVLIVDADESMRNLLSKFLAREGFDVYVASSKKEANESFLKNKYDVVIVDENIYNRDQCGIKHFLSDVMPNAKVIYIAPFYALSEDIDFEDERIVRCGNKLFRISELKKLISEIKKSTT</sequence>
<organism evidence="3 4">
    <name type="scientific">Candidatus Thermokryptus mobilis</name>
    <dbReference type="NCBI Taxonomy" id="1643428"/>
    <lineage>
        <taxon>Bacteria</taxon>
        <taxon>Pseudomonadati</taxon>
        <taxon>Candidatus Kryptoniota</taxon>
        <taxon>Candidatus Thermokryptus</taxon>
    </lineage>
</organism>